<reference evidence="2" key="1">
    <citation type="journal article" date="2021" name="PeerJ">
        <title>Extensive microbial diversity within the chicken gut microbiome revealed by metagenomics and culture.</title>
        <authorList>
            <person name="Gilroy R."/>
            <person name="Ravi A."/>
            <person name="Getino M."/>
            <person name="Pursley I."/>
            <person name="Horton D.L."/>
            <person name="Alikhan N.F."/>
            <person name="Baker D."/>
            <person name="Gharbi K."/>
            <person name="Hall N."/>
            <person name="Watson M."/>
            <person name="Adriaenssens E.M."/>
            <person name="Foster-Nyarko E."/>
            <person name="Jarju S."/>
            <person name="Secka A."/>
            <person name="Antonio M."/>
            <person name="Oren A."/>
            <person name="Chaudhuri R.R."/>
            <person name="La Ragione R."/>
            <person name="Hildebrand F."/>
            <person name="Pallen M.J."/>
        </authorList>
    </citation>
    <scope>NUCLEOTIDE SEQUENCE</scope>
    <source>
        <strain evidence="2">CHK188-5543</strain>
    </source>
</reference>
<sequence>MPILINDLVTSLEQPAQAAVEEALRLLGVPPQAVESASIAKTSLDARRRGNVHFVHSVSVRLYEGEEQAVRRAASRRVVLRREEPLEVKIGERPLEHRPVIAGFGPAGMFAGLLLAKNGYRPVILERGACMERRVQAVEAFWRTGVLDPATNVQFGEGGAGTFSDGKLTTRIGDPKCSYVLRELVRFGAPPEILHRQKPHIGTDRLRGVVQAIRQEILRLGGEVRFETPLLGLDLRDGALRAVELEGGWLPAQALVLATGHSARDTFQMLLDRGLALEPKPFSVGVRIEHLQSEIDRGLYGALAGHPALPVGEYQLSHRVGEQGVYTFCMCPGGRVVPAASEEGRVVTNGMSYFARDGQNANAALVVGVAPAQYGSHPLDGVALQRRLEEAAFRAGGGGYRAPAQDVGSFLAGKPGLRLGRVAPTYALGVTGCDFGALFPRQITGMLQLGLRVFGRKLPGFDGADGVLTGVETRTSSPVRILRGENFQAPGAAGLYPCAEGAGYAGGIMSAAVDGLRTALALMAAWAPPKS</sequence>
<dbReference type="EMBL" id="DXES01000163">
    <property type="protein sequence ID" value="HIX66058.1"/>
    <property type="molecule type" value="Genomic_DNA"/>
</dbReference>
<dbReference type="Pfam" id="PF21688">
    <property type="entry name" value="FAD-depend_C"/>
    <property type="match status" value="1"/>
</dbReference>
<comment type="caution">
    <text evidence="2">The sequence shown here is derived from an EMBL/GenBank/DDBJ whole genome shotgun (WGS) entry which is preliminary data.</text>
</comment>
<organism evidence="2 3">
    <name type="scientific">Candidatus Anaerotruncus excrementipullorum</name>
    <dbReference type="NCBI Taxonomy" id="2838465"/>
    <lineage>
        <taxon>Bacteria</taxon>
        <taxon>Bacillati</taxon>
        <taxon>Bacillota</taxon>
        <taxon>Clostridia</taxon>
        <taxon>Eubacteriales</taxon>
        <taxon>Oscillospiraceae</taxon>
        <taxon>Anaerotruncus</taxon>
    </lineage>
</organism>
<dbReference type="PANTHER" id="PTHR42842:SF3">
    <property type="entry name" value="FAD_NAD(P)-BINDING OXIDOREDUCTASE FAMILY PROTEIN"/>
    <property type="match status" value="1"/>
</dbReference>
<dbReference type="InterPro" id="IPR036188">
    <property type="entry name" value="FAD/NAD-bd_sf"/>
</dbReference>
<dbReference type="InterPro" id="IPR028348">
    <property type="entry name" value="FAD-binding_protein"/>
</dbReference>
<protein>
    <recommendedName>
        <fullName evidence="1">FAD-dependent protein C-terminal domain-containing protein</fullName>
    </recommendedName>
</protein>
<feature type="domain" description="FAD-dependent protein C-terminal" evidence="1">
    <location>
        <begin position="281"/>
        <end position="475"/>
    </location>
</feature>
<name>A0A9D2B7R9_9FIRM</name>
<dbReference type="SUPFAM" id="SSF51905">
    <property type="entry name" value="FAD/NAD(P)-binding domain"/>
    <property type="match status" value="1"/>
</dbReference>
<dbReference type="Proteomes" id="UP000886800">
    <property type="component" value="Unassembled WGS sequence"/>
</dbReference>
<proteinExistence type="predicted"/>
<evidence type="ECO:0000259" key="1">
    <source>
        <dbReference type="Pfam" id="PF21688"/>
    </source>
</evidence>
<dbReference type="Gene3D" id="3.30.70.2700">
    <property type="match status" value="1"/>
</dbReference>
<evidence type="ECO:0000313" key="3">
    <source>
        <dbReference type="Proteomes" id="UP000886800"/>
    </source>
</evidence>
<dbReference type="InterPro" id="IPR049516">
    <property type="entry name" value="FAD-depend_C"/>
</dbReference>
<dbReference type="AlphaFoldDB" id="A0A9D2B7R9"/>
<accession>A0A9D2B7R9</accession>
<dbReference type="PIRSF" id="PIRSF038984">
    <property type="entry name" value="FAD_binding_protein"/>
    <property type="match status" value="1"/>
</dbReference>
<evidence type="ECO:0000313" key="2">
    <source>
        <dbReference type="EMBL" id="HIX66058.1"/>
    </source>
</evidence>
<dbReference type="PANTHER" id="PTHR42842">
    <property type="entry name" value="FAD/NAD(P)-BINDING OXIDOREDUCTASE"/>
    <property type="match status" value="1"/>
</dbReference>
<reference evidence="2" key="2">
    <citation type="submission" date="2021-04" db="EMBL/GenBank/DDBJ databases">
        <authorList>
            <person name="Gilroy R."/>
        </authorList>
    </citation>
    <scope>NUCLEOTIDE SEQUENCE</scope>
    <source>
        <strain evidence="2">CHK188-5543</strain>
    </source>
</reference>
<gene>
    <name evidence="2" type="ORF">H9736_07395</name>
</gene>
<dbReference type="Gene3D" id="3.50.50.60">
    <property type="entry name" value="FAD/NAD(P)-binding domain"/>
    <property type="match status" value="2"/>
</dbReference>